<protein>
    <submittedName>
        <fullName evidence="2">Peptidase M23B</fullName>
    </submittedName>
</protein>
<dbReference type="Proteomes" id="UP000002508">
    <property type="component" value="Chromosome"/>
</dbReference>
<sequence length="74" mass="8610">MRLHDNECVVESGFVERDYLVRNVDHCTSGIIETTEFIKPTGFDLVWNVFIVLLTLFGMFAIVARMIEFILDRL</sequence>
<dbReference type="EMBL" id="CP001337">
    <property type="protein sequence ID" value="ACL23405.1"/>
    <property type="molecule type" value="Genomic_DNA"/>
</dbReference>
<dbReference type="AlphaFoldDB" id="B8G3M2"/>
<gene>
    <name evidence="2" type="ordered locus">Cagg_0464</name>
</gene>
<reference evidence="2" key="1">
    <citation type="submission" date="2008-12" db="EMBL/GenBank/DDBJ databases">
        <title>Complete sequence of Chloroflexus aggregans DSM 9485.</title>
        <authorList>
            <consortium name="US DOE Joint Genome Institute"/>
            <person name="Lucas S."/>
            <person name="Copeland A."/>
            <person name="Lapidus A."/>
            <person name="Glavina del Rio T."/>
            <person name="Dalin E."/>
            <person name="Tice H."/>
            <person name="Pitluck S."/>
            <person name="Foster B."/>
            <person name="Larimer F."/>
            <person name="Land M."/>
            <person name="Hauser L."/>
            <person name="Kyrpides N."/>
            <person name="Mikhailova N."/>
            <person name="Bryant D."/>
            <person name="Richardson P."/>
        </authorList>
    </citation>
    <scope>NUCLEOTIDE SEQUENCE</scope>
    <source>
        <strain evidence="2">DSM 9485</strain>
    </source>
</reference>
<evidence type="ECO:0000313" key="2">
    <source>
        <dbReference type="EMBL" id="ACL23405.1"/>
    </source>
</evidence>
<name>B8G3M2_CHLAD</name>
<dbReference type="HOGENOM" id="CLU_2680993_0_0_0"/>
<keyword evidence="1" id="KW-0812">Transmembrane</keyword>
<dbReference type="KEGG" id="cag:Cagg_0464"/>
<evidence type="ECO:0000313" key="3">
    <source>
        <dbReference type="Proteomes" id="UP000002508"/>
    </source>
</evidence>
<accession>B8G3M2</accession>
<dbReference type="eggNOG" id="COG0739">
    <property type="taxonomic scope" value="Bacteria"/>
</dbReference>
<feature type="transmembrane region" description="Helical" evidence="1">
    <location>
        <begin position="45"/>
        <end position="64"/>
    </location>
</feature>
<proteinExistence type="predicted"/>
<keyword evidence="3" id="KW-1185">Reference proteome</keyword>
<evidence type="ECO:0000256" key="1">
    <source>
        <dbReference type="SAM" id="Phobius"/>
    </source>
</evidence>
<organism evidence="2 3">
    <name type="scientific">Chloroflexus aggregans (strain MD-66 / DSM 9485)</name>
    <dbReference type="NCBI Taxonomy" id="326427"/>
    <lineage>
        <taxon>Bacteria</taxon>
        <taxon>Bacillati</taxon>
        <taxon>Chloroflexota</taxon>
        <taxon>Chloroflexia</taxon>
        <taxon>Chloroflexales</taxon>
        <taxon>Chloroflexineae</taxon>
        <taxon>Chloroflexaceae</taxon>
        <taxon>Chloroflexus</taxon>
    </lineage>
</organism>
<keyword evidence="1" id="KW-0472">Membrane</keyword>
<keyword evidence="1" id="KW-1133">Transmembrane helix</keyword>